<gene>
    <name evidence="1" type="ORF">AWC22_15855</name>
</gene>
<organism evidence="1 2">
    <name type="scientific">Mycobacterium riyadhense</name>
    <dbReference type="NCBI Taxonomy" id="486698"/>
    <lineage>
        <taxon>Bacteria</taxon>
        <taxon>Bacillati</taxon>
        <taxon>Actinomycetota</taxon>
        <taxon>Actinomycetes</taxon>
        <taxon>Mycobacteriales</taxon>
        <taxon>Mycobacteriaceae</taxon>
        <taxon>Mycobacterium</taxon>
    </lineage>
</organism>
<evidence type="ECO:0000313" key="1">
    <source>
        <dbReference type="EMBL" id="ORW82407.1"/>
    </source>
</evidence>
<protein>
    <submittedName>
        <fullName evidence="1">Uncharacterized protein</fullName>
    </submittedName>
</protein>
<reference evidence="1 2" key="1">
    <citation type="submission" date="2016-01" db="EMBL/GenBank/DDBJ databases">
        <title>The new phylogeny of the genus Mycobacterium.</title>
        <authorList>
            <person name="Tarcisio F."/>
            <person name="Conor M."/>
            <person name="Antonella G."/>
            <person name="Elisabetta G."/>
            <person name="Giulia F.S."/>
            <person name="Sara T."/>
            <person name="Anna F."/>
            <person name="Clotilde B."/>
            <person name="Roberto B."/>
            <person name="Veronica D.S."/>
            <person name="Fabio R."/>
            <person name="Monica P."/>
            <person name="Olivier J."/>
            <person name="Enrico T."/>
            <person name="Nicola S."/>
        </authorList>
    </citation>
    <scope>NUCLEOTIDE SEQUENCE [LARGE SCALE GENOMIC DNA]</scope>
    <source>
        <strain evidence="1 2">DSM 45176</strain>
    </source>
</reference>
<name>A0A1X2D2D6_9MYCO</name>
<comment type="caution">
    <text evidence="1">The sequence shown here is derived from an EMBL/GenBank/DDBJ whole genome shotgun (WGS) entry which is preliminary data.</text>
</comment>
<evidence type="ECO:0000313" key="2">
    <source>
        <dbReference type="Proteomes" id="UP000193087"/>
    </source>
</evidence>
<accession>A0A1X2D2D6</accession>
<sequence>MVTWAGCTPTELTAPHDRFGSVRSNAGRVTDIYQRHAQAWSRDRGDNMLETAWLDRFLALLGE</sequence>
<dbReference type="EMBL" id="LQPQ01000050">
    <property type="protein sequence ID" value="ORW82407.1"/>
    <property type="molecule type" value="Genomic_DNA"/>
</dbReference>
<proteinExistence type="predicted"/>
<dbReference type="Proteomes" id="UP000193087">
    <property type="component" value="Unassembled WGS sequence"/>
</dbReference>
<dbReference type="AlphaFoldDB" id="A0A1X2D2D6"/>
<keyword evidence="2" id="KW-1185">Reference proteome</keyword>